<dbReference type="InterPro" id="IPR000477">
    <property type="entry name" value="RT_dom"/>
</dbReference>
<sequence length="1898" mass="215386">MDASKANIEIIGYQYGLESIEGQLRVHQQNEVIYEEKIGVLEYQVKDKNNLLKYTQRQLDEALREKEDLKAKLEKFETSSKSVTKLLDSQISAKVKTGLGYDSPFNEKGVLHIKEEEVTETMFDNRSSDEENSLANDKFKKCKGYHAVLPPLTGNYMPLKSNVSYAGLDDSIYKFKISETIASLIKNKKDAPETSTSCVKKPKEDRFSAPLIQDWDTDSDNDSVFRPEPIPAKIDFVKAGSSTTSFKEQRIVESGCSRHMTGNKAYLADYQEINDGGFVVFGSSRGKITSKGKIRTENLDFDDVYFINELKFNLFSISQMCDKKNSVLFTETECLVLSPNFKLLDDSQVLLRVLRQSNMYSFKIQNVVSSGDLTWLFAKASIDESNLWHRRLGHVNFKTMNKLVTRNLDEFCGMKRIKREYSNAKTSQQNKVAKRKNRTLIEASRTMLADSLLPITFLAEAVNTACYVLNRALVTKTHNTTPYELLNSRTPRIDLMRPFGCHVIILNTLDPLGKFGSKVDERFLVGYSVTSKAFRVFNTKNRKVKENLHVRFLENKPIVAGTGSNWIFDIDSLTNYMNYIPVSAGNQTDKNAGPQDTTDDKAEDDMTKDDTGLKTVKEPVNKEDQAYSDELDRIMKELLKIAALIYPVNVASTSGTFSAVGPTSPHPDAFIPSNTLIHMEPKKVSQALNDESWVEAMQEELLSTKKYLCDEFEALMHKRFQMSSIRELTFFLRLQVKQSKEGIFISEDKYVAEILKKFDFSSIKIASTPIKTQKPLVKDEEAADVDVHLYRSMIGSLMYPKGQPKLGLWYPRDSIFDLEAYSDSDYAGANLDGKSTTGGCQFLGMRLISWQCKKQTIVATSTIKAEYVAAANCENVEFHQIVEFLSTCSINYALTVSPTIYASYIEQFWNTATSKIVNSVKQIHAIVDGKAVVISESSMRSDLLFNDKDGKVTPLFDSMLVQNQAPEGEGSTIPPEPQPTPSTSQPNISEPQTTPLQTETHPTVSHEPQTEAHIEQILPSPSTYQRKHRKTHKHRRAKKVTKLPQTSRPLDLGADEDVHKEGLTVTDPAPRNHIGGADAQTRMEHLDDLMDFVPPTPHDSPLLGGHIPGSDEGRPNLLELMNTYTKLSNMVLALEEAQTTQDKGRNDDKIEELNLTDGANTEVIVEDKGSGEKGGSTADQVSTASVPVNVSAATPSTPPITTTIFGDEDLTIAQTLIKLRSEKAKVKGVAFRHVEEPPRLTRSTTTDPKNKGKGVLVEEELEKLKKLKRRDQGIDADHELTVRMIHEEQEKYTIEERARLLAEYFKRRMKQLAVERAKTIRNKPPIRTQVRNKMITYLKHMEEKKSVKPKSKGKRIKRVADSALKQKSSKKQKMMQEQESAKSDEEESTDYKHEKEELRIWLTVVLDKEETVDPEILSTKYPIVDWESHNLRNVYMEDLHVYKIIRANGNTTCHKSLSSMLRKFDRQDLVDLHRLVMKRFKDNTPEGYNLLLWGDLKSSLIPLSRGSFDVIVGMDWLSKRKFVIVCHEKVVRIPLGSERLVEAKPQVEFHIDLVHGAMSVAKSPYRLAPSEMQELSEKLVKLLTNAPSVFMDLMNQVCKPYQDKFVIVFVDDILIYSKIKEEHEVYLKLVLESPRKESYPIKSEEAKNWMIILRIGSKEWNSGDDQLRLRWLIYLVVLADAAESTLEDIIRACVIDFGGSYHSSILCAPFEALYGRNYRLPVLWVEIEESSLTGLELVQETTNKAVLVKEKLKAVRDRQKSYVDYRRRPLKFEVKQQIWLRVLVNHNKMKKKMCGHEKIVMIEAASSDCADSPLIYRCLVNTAYTLKLILLIHFNTAVVLLGVIADTTVWILDVNASSVIQLVLPHRMVSAASSNERNFVKRFTPKVMQKLTFDDQEG</sequence>
<dbReference type="InterPro" id="IPR012337">
    <property type="entry name" value="RNaseH-like_sf"/>
</dbReference>
<dbReference type="CDD" id="cd09272">
    <property type="entry name" value="RNase_HI_RT_Ty1"/>
    <property type="match status" value="1"/>
</dbReference>
<keyword evidence="2" id="KW-0378">Hydrolase</keyword>
<feature type="compositionally biased region" description="Basic residues" evidence="4">
    <location>
        <begin position="1347"/>
        <end position="1357"/>
    </location>
</feature>
<dbReference type="PANTHER" id="PTHR42648:SF32">
    <property type="entry name" value="RIBONUCLEASE H-LIKE DOMAIN, GAG-PRE-INTEGRASE DOMAIN PROTEIN-RELATED"/>
    <property type="match status" value="1"/>
</dbReference>
<comment type="caution">
    <text evidence="6">The sequence shown here is derived from an EMBL/GenBank/DDBJ whole genome shotgun (WGS) entry which is preliminary data.</text>
</comment>
<name>A0A699GIV7_TANCI</name>
<evidence type="ECO:0000259" key="5">
    <source>
        <dbReference type="PROSITE" id="PS50994"/>
    </source>
</evidence>
<feature type="domain" description="Integrase catalytic" evidence="5">
    <location>
        <begin position="396"/>
        <end position="490"/>
    </location>
</feature>
<feature type="compositionally biased region" description="Basic residues" evidence="4">
    <location>
        <begin position="1025"/>
        <end position="1041"/>
    </location>
</feature>
<dbReference type="GO" id="GO:0015074">
    <property type="term" value="P:DNA integration"/>
    <property type="evidence" value="ECO:0007669"/>
    <property type="project" value="InterPro"/>
</dbReference>
<keyword evidence="3" id="KW-0175">Coiled coil</keyword>
<dbReference type="SUPFAM" id="SSF53098">
    <property type="entry name" value="Ribonuclease H-like"/>
    <property type="match status" value="1"/>
</dbReference>
<keyword evidence="1" id="KW-0645">Protease</keyword>
<protein>
    <submittedName>
        <fullName evidence="6">Putative ribonuclease H-like domain-containing protein</fullName>
    </submittedName>
</protein>
<dbReference type="SUPFAM" id="SSF56672">
    <property type="entry name" value="DNA/RNA polymerases"/>
    <property type="match status" value="1"/>
</dbReference>
<dbReference type="PROSITE" id="PS50994">
    <property type="entry name" value="INTEGRASE"/>
    <property type="match status" value="1"/>
</dbReference>
<dbReference type="Pfam" id="PF25597">
    <property type="entry name" value="SH3_retrovirus"/>
    <property type="match status" value="1"/>
</dbReference>
<feature type="region of interest" description="Disordered" evidence="4">
    <location>
        <begin position="1343"/>
        <end position="1391"/>
    </location>
</feature>
<dbReference type="Pfam" id="PF08284">
    <property type="entry name" value="RVP_2"/>
    <property type="match status" value="1"/>
</dbReference>
<dbReference type="GO" id="GO:0006508">
    <property type="term" value="P:proteolysis"/>
    <property type="evidence" value="ECO:0007669"/>
    <property type="project" value="UniProtKB-KW"/>
</dbReference>
<keyword evidence="2" id="KW-0064">Aspartyl protease</keyword>
<dbReference type="InterPro" id="IPR054722">
    <property type="entry name" value="PolX-like_BBD"/>
</dbReference>
<feature type="compositionally biased region" description="Basic and acidic residues" evidence="4">
    <location>
        <begin position="1374"/>
        <end position="1391"/>
    </location>
</feature>
<dbReference type="InterPro" id="IPR043128">
    <property type="entry name" value="Rev_trsase/Diguanyl_cyclase"/>
</dbReference>
<dbReference type="InterPro" id="IPR057670">
    <property type="entry name" value="SH3_retrovirus"/>
</dbReference>
<dbReference type="Gene3D" id="3.30.70.270">
    <property type="match status" value="1"/>
</dbReference>
<dbReference type="InterPro" id="IPR025724">
    <property type="entry name" value="GAG-pre-integrase_dom"/>
</dbReference>
<feature type="region of interest" description="Disordered" evidence="4">
    <location>
        <begin position="965"/>
        <end position="1076"/>
    </location>
</feature>
<dbReference type="InterPro" id="IPR039537">
    <property type="entry name" value="Retrotran_Ty1/copia-like"/>
</dbReference>
<accession>A0A699GIV7</accession>
<dbReference type="GO" id="GO:0004190">
    <property type="term" value="F:aspartic-type endopeptidase activity"/>
    <property type="evidence" value="ECO:0007669"/>
    <property type="project" value="UniProtKB-KW"/>
</dbReference>
<feature type="compositionally biased region" description="Polar residues" evidence="4">
    <location>
        <begin position="987"/>
        <end position="1007"/>
    </location>
</feature>
<dbReference type="InterPro" id="IPR043502">
    <property type="entry name" value="DNA/RNA_pol_sf"/>
</dbReference>
<evidence type="ECO:0000256" key="1">
    <source>
        <dbReference type="ARBA" id="ARBA00022670"/>
    </source>
</evidence>
<dbReference type="InterPro" id="IPR036397">
    <property type="entry name" value="RNaseH_sf"/>
</dbReference>
<dbReference type="Pfam" id="PF00078">
    <property type="entry name" value="RVT_1"/>
    <property type="match status" value="1"/>
</dbReference>
<organism evidence="6">
    <name type="scientific">Tanacetum cinerariifolium</name>
    <name type="common">Dalmatian daisy</name>
    <name type="synonym">Chrysanthemum cinerariifolium</name>
    <dbReference type="NCBI Taxonomy" id="118510"/>
    <lineage>
        <taxon>Eukaryota</taxon>
        <taxon>Viridiplantae</taxon>
        <taxon>Streptophyta</taxon>
        <taxon>Embryophyta</taxon>
        <taxon>Tracheophyta</taxon>
        <taxon>Spermatophyta</taxon>
        <taxon>Magnoliopsida</taxon>
        <taxon>eudicotyledons</taxon>
        <taxon>Gunneridae</taxon>
        <taxon>Pentapetalae</taxon>
        <taxon>asterids</taxon>
        <taxon>campanulids</taxon>
        <taxon>Asterales</taxon>
        <taxon>Asteraceae</taxon>
        <taxon>Asteroideae</taxon>
        <taxon>Anthemideae</taxon>
        <taxon>Anthemidinae</taxon>
        <taxon>Tanacetum</taxon>
    </lineage>
</organism>
<evidence type="ECO:0000313" key="6">
    <source>
        <dbReference type="EMBL" id="GEU29520.1"/>
    </source>
</evidence>
<dbReference type="Gene3D" id="3.30.420.10">
    <property type="entry name" value="Ribonuclease H-like superfamily/Ribonuclease H"/>
    <property type="match status" value="1"/>
</dbReference>
<evidence type="ECO:0000256" key="3">
    <source>
        <dbReference type="SAM" id="Coils"/>
    </source>
</evidence>
<dbReference type="EMBL" id="BKCJ010000076">
    <property type="protein sequence ID" value="GEU29520.1"/>
    <property type="molecule type" value="Genomic_DNA"/>
</dbReference>
<proteinExistence type="predicted"/>
<evidence type="ECO:0000256" key="2">
    <source>
        <dbReference type="ARBA" id="ARBA00022750"/>
    </source>
</evidence>
<reference evidence="6" key="1">
    <citation type="journal article" date="2019" name="Sci. Rep.">
        <title>Draft genome of Tanacetum cinerariifolium, the natural source of mosquito coil.</title>
        <authorList>
            <person name="Yamashiro T."/>
            <person name="Shiraishi A."/>
            <person name="Satake H."/>
            <person name="Nakayama K."/>
        </authorList>
    </citation>
    <scope>NUCLEOTIDE SEQUENCE</scope>
</reference>
<feature type="coiled-coil region" evidence="3">
    <location>
        <begin position="45"/>
        <end position="79"/>
    </location>
</feature>
<feature type="compositionally biased region" description="Basic and acidic residues" evidence="4">
    <location>
        <begin position="598"/>
        <end position="617"/>
    </location>
</feature>
<dbReference type="InterPro" id="IPR001584">
    <property type="entry name" value="Integrase_cat-core"/>
</dbReference>
<feature type="region of interest" description="Disordered" evidence="4">
    <location>
        <begin position="584"/>
        <end position="617"/>
    </location>
</feature>
<dbReference type="Pfam" id="PF13976">
    <property type="entry name" value="gag_pre-integrs"/>
    <property type="match status" value="1"/>
</dbReference>
<dbReference type="PANTHER" id="PTHR42648">
    <property type="entry name" value="TRANSPOSASE, PUTATIVE-RELATED"/>
    <property type="match status" value="1"/>
</dbReference>
<dbReference type="GO" id="GO:0003676">
    <property type="term" value="F:nucleic acid binding"/>
    <property type="evidence" value="ECO:0007669"/>
    <property type="project" value="InterPro"/>
</dbReference>
<gene>
    <name evidence="6" type="ORF">Tci_001498</name>
</gene>
<evidence type="ECO:0000256" key="4">
    <source>
        <dbReference type="SAM" id="MobiDB-lite"/>
    </source>
</evidence>
<dbReference type="Pfam" id="PF22936">
    <property type="entry name" value="Pol_BBD"/>
    <property type="match status" value="1"/>
</dbReference>